<dbReference type="Proteomes" id="UP000823388">
    <property type="component" value="Chromosome 5N"/>
</dbReference>
<accession>A0A8T0RUB5</accession>
<comment type="caution">
    <text evidence="2">The sequence shown here is derived from an EMBL/GenBank/DDBJ whole genome shotgun (WGS) entry which is preliminary data.</text>
</comment>
<reference evidence="2" key="1">
    <citation type="submission" date="2020-05" db="EMBL/GenBank/DDBJ databases">
        <title>WGS assembly of Panicum virgatum.</title>
        <authorList>
            <person name="Lovell J.T."/>
            <person name="Jenkins J."/>
            <person name="Shu S."/>
            <person name="Juenger T.E."/>
            <person name="Schmutz J."/>
        </authorList>
    </citation>
    <scope>NUCLEOTIDE SEQUENCE</scope>
    <source>
        <strain evidence="2">AP13</strain>
    </source>
</reference>
<evidence type="ECO:0000313" key="2">
    <source>
        <dbReference type="EMBL" id="KAG2588296.1"/>
    </source>
</evidence>
<feature type="region of interest" description="Disordered" evidence="1">
    <location>
        <begin position="131"/>
        <end position="178"/>
    </location>
</feature>
<protein>
    <submittedName>
        <fullName evidence="2">Uncharacterized protein</fullName>
    </submittedName>
</protein>
<feature type="region of interest" description="Disordered" evidence="1">
    <location>
        <begin position="39"/>
        <end position="103"/>
    </location>
</feature>
<evidence type="ECO:0000313" key="3">
    <source>
        <dbReference type="Proteomes" id="UP000823388"/>
    </source>
</evidence>
<sequence>MAIPNKYHISPFSAPSLQLTLSVSSSAAPYSIPFPLDPHHHSPTLSPQRCAQCRGSSPTAGSAAHIAQGAATPRQQPVPRHDQPTRPHPAHGRFGISTPSPQLARQRARLLRARGDRFCYILVRLACGRGVLAGPPSRRPPLPRRAADRHSTGGGGTSATPRGVPHRPLLSTESTCGARRCTDRSVHANSMPTMDSSHGLT</sequence>
<feature type="compositionally biased region" description="Low complexity" evidence="1">
    <location>
        <begin position="60"/>
        <end position="71"/>
    </location>
</feature>
<dbReference type="EMBL" id="CM029046">
    <property type="protein sequence ID" value="KAG2588296.1"/>
    <property type="molecule type" value="Genomic_DNA"/>
</dbReference>
<keyword evidence="3" id="KW-1185">Reference proteome</keyword>
<feature type="compositionally biased region" description="Polar residues" evidence="1">
    <location>
        <begin position="43"/>
        <end position="59"/>
    </location>
</feature>
<organism evidence="2 3">
    <name type="scientific">Panicum virgatum</name>
    <name type="common">Blackwell switchgrass</name>
    <dbReference type="NCBI Taxonomy" id="38727"/>
    <lineage>
        <taxon>Eukaryota</taxon>
        <taxon>Viridiplantae</taxon>
        <taxon>Streptophyta</taxon>
        <taxon>Embryophyta</taxon>
        <taxon>Tracheophyta</taxon>
        <taxon>Spermatophyta</taxon>
        <taxon>Magnoliopsida</taxon>
        <taxon>Liliopsida</taxon>
        <taxon>Poales</taxon>
        <taxon>Poaceae</taxon>
        <taxon>PACMAD clade</taxon>
        <taxon>Panicoideae</taxon>
        <taxon>Panicodae</taxon>
        <taxon>Paniceae</taxon>
        <taxon>Panicinae</taxon>
        <taxon>Panicum</taxon>
        <taxon>Panicum sect. Hiantes</taxon>
    </lineage>
</organism>
<proteinExistence type="predicted"/>
<evidence type="ECO:0000256" key="1">
    <source>
        <dbReference type="SAM" id="MobiDB-lite"/>
    </source>
</evidence>
<name>A0A8T0RUB5_PANVG</name>
<gene>
    <name evidence="2" type="ORF">PVAP13_5NG214562</name>
</gene>
<dbReference type="AlphaFoldDB" id="A0A8T0RUB5"/>